<dbReference type="GO" id="GO:0003713">
    <property type="term" value="F:transcription coactivator activity"/>
    <property type="evidence" value="ECO:0007669"/>
    <property type="project" value="TreeGrafter"/>
</dbReference>
<dbReference type="Proteomes" id="UP000717515">
    <property type="component" value="Unassembled WGS sequence"/>
</dbReference>
<dbReference type="AlphaFoldDB" id="A0A9P8CX28"/>
<accession>A0A9P8CX28</accession>
<dbReference type="PANTHER" id="PTHR46367">
    <property type="entry name" value="ATAXIN-7-LIKE PROTEIN 3"/>
    <property type="match status" value="1"/>
</dbReference>
<feature type="region of interest" description="Disordered" evidence="11">
    <location>
        <begin position="159"/>
        <end position="259"/>
    </location>
</feature>
<dbReference type="InterPro" id="IPR051078">
    <property type="entry name" value="SGF11"/>
</dbReference>
<evidence type="ECO:0000256" key="10">
    <source>
        <dbReference type="RuleBase" id="RU261113"/>
    </source>
</evidence>
<gene>
    <name evidence="12" type="ORF">KVV02_006744</name>
</gene>
<dbReference type="GO" id="GO:0008270">
    <property type="term" value="F:zinc ion binding"/>
    <property type="evidence" value="ECO:0007669"/>
    <property type="project" value="UniProtKB-KW"/>
</dbReference>
<feature type="compositionally biased region" description="Low complexity" evidence="11">
    <location>
        <begin position="159"/>
        <end position="170"/>
    </location>
</feature>
<feature type="compositionally biased region" description="Basic and acidic residues" evidence="11">
    <location>
        <begin position="380"/>
        <end position="394"/>
    </location>
</feature>
<evidence type="ECO:0000256" key="4">
    <source>
        <dbReference type="ARBA" id="ARBA00022833"/>
    </source>
</evidence>
<dbReference type="GO" id="GO:0006325">
    <property type="term" value="P:chromatin organization"/>
    <property type="evidence" value="ECO:0007669"/>
    <property type="project" value="UniProtKB-KW"/>
</dbReference>
<evidence type="ECO:0000313" key="13">
    <source>
        <dbReference type="Proteomes" id="UP000717515"/>
    </source>
</evidence>
<feature type="compositionally biased region" description="Low complexity" evidence="11">
    <location>
        <begin position="229"/>
        <end position="244"/>
    </location>
</feature>
<dbReference type="PANTHER" id="PTHR46367:SF1">
    <property type="entry name" value="ATAXIN-7-LIKE PROTEIN 3"/>
    <property type="match status" value="1"/>
</dbReference>
<evidence type="ECO:0000256" key="5">
    <source>
        <dbReference type="ARBA" id="ARBA00022853"/>
    </source>
</evidence>
<keyword evidence="7 10" id="KW-0010">Activator</keyword>
<evidence type="ECO:0000256" key="11">
    <source>
        <dbReference type="SAM" id="MobiDB-lite"/>
    </source>
</evidence>
<evidence type="ECO:0000313" key="12">
    <source>
        <dbReference type="EMBL" id="KAG9321744.1"/>
    </source>
</evidence>
<keyword evidence="8" id="KW-0804">Transcription</keyword>
<dbReference type="InterPro" id="IPR013246">
    <property type="entry name" value="SAGA_su_Sgf11"/>
</dbReference>
<evidence type="ECO:0000256" key="6">
    <source>
        <dbReference type="ARBA" id="ARBA00023015"/>
    </source>
</evidence>
<evidence type="ECO:0000256" key="7">
    <source>
        <dbReference type="ARBA" id="ARBA00023159"/>
    </source>
</evidence>
<comment type="subcellular location">
    <subcellularLocation>
        <location evidence="1 10">Nucleus</location>
    </subcellularLocation>
</comment>
<evidence type="ECO:0000256" key="9">
    <source>
        <dbReference type="ARBA" id="ARBA00023242"/>
    </source>
</evidence>
<sequence>MASPLVRSTSTMSSSDMEALFAKIHKDQASQLEMLRHTKRAMDKSIASKDGADSKANSLASLSFEILGELLDELILDVAVEAHRDVKNIRTNCPICKTKYDPAPWQCMCRSYVVRPGVDIFGQNPQPNNSQMYDCVHCLRSFPAQRYAPHLEKCLGLSGRTSSRTASRRMGTGERAGSGSPFTPLSYSDDREASDSDKDLLEKKRKKNTATSGSNGNGANGSNGGDYGTPSSTKASLSSSSSGTKVKKQKQTDSSEYPAKIQKSSLLAKASKASASSSVKLKGLGLHTPSAVPTSGAPASVGEISLGYLDDSLLLANGRSLQNGSGVGSSNNNNNGTSNSSTPQKLSSSNPKKSSGVSSSKRPPASSSSSKNGQVLSFHDTLRAIGSRDGEHSDGSSSNAADSSGDDVDDDDDKVKERKGGGLVHSSSQPVHRVVLRLKKASAFSGHASDSLDTDFIDIDGDGDDDAMEILQTPKKKKS</sequence>
<dbReference type="GO" id="GO:0000124">
    <property type="term" value="C:SAGA complex"/>
    <property type="evidence" value="ECO:0007669"/>
    <property type="project" value="TreeGrafter"/>
</dbReference>
<keyword evidence="9" id="KW-0539">Nucleus</keyword>
<dbReference type="Gene3D" id="3.30.160.60">
    <property type="entry name" value="Classic Zinc Finger"/>
    <property type="match status" value="1"/>
</dbReference>
<keyword evidence="6" id="KW-0805">Transcription regulation</keyword>
<protein>
    <recommendedName>
        <fullName evidence="10">SAGA-associated factor 11</fullName>
    </recommendedName>
</protein>
<feature type="compositionally biased region" description="Low complexity" evidence="11">
    <location>
        <begin position="328"/>
        <end position="371"/>
    </location>
</feature>
<evidence type="ECO:0000256" key="1">
    <source>
        <dbReference type="ARBA" id="ARBA00004123"/>
    </source>
</evidence>
<feature type="compositionally biased region" description="Basic and acidic residues" evidence="11">
    <location>
        <begin position="188"/>
        <end position="202"/>
    </location>
</feature>
<feature type="region of interest" description="Disordered" evidence="11">
    <location>
        <begin position="324"/>
        <end position="430"/>
    </location>
</feature>
<name>A0A9P8CX28_MORAP</name>
<evidence type="ECO:0000256" key="2">
    <source>
        <dbReference type="ARBA" id="ARBA00022723"/>
    </source>
</evidence>
<comment type="caution">
    <text evidence="12">The sequence shown here is derived from an EMBL/GenBank/DDBJ whole genome shotgun (WGS) entry which is preliminary data.</text>
</comment>
<keyword evidence="3" id="KW-0863">Zinc-finger</keyword>
<comment type="similarity">
    <text evidence="10">Belongs to the SGF11 family.</text>
</comment>
<feature type="compositionally biased region" description="Gly residues" evidence="11">
    <location>
        <begin position="215"/>
        <end position="227"/>
    </location>
</feature>
<keyword evidence="5" id="KW-0156">Chromatin regulator</keyword>
<keyword evidence="4" id="KW-0862">Zinc</keyword>
<dbReference type="GO" id="GO:0071819">
    <property type="term" value="C:DUBm complex"/>
    <property type="evidence" value="ECO:0007669"/>
    <property type="project" value="TreeGrafter"/>
</dbReference>
<reference evidence="12" key="1">
    <citation type="submission" date="2021-07" db="EMBL/GenBank/DDBJ databases">
        <title>Draft genome of Mortierella alpina, strain LL118, isolated from an aspen leaf litter sample.</title>
        <authorList>
            <person name="Yang S."/>
            <person name="Vinatzer B.A."/>
        </authorList>
    </citation>
    <scope>NUCLEOTIDE SEQUENCE</scope>
    <source>
        <strain evidence="12">LL118</strain>
    </source>
</reference>
<evidence type="ECO:0000256" key="8">
    <source>
        <dbReference type="ARBA" id="ARBA00023163"/>
    </source>
</evidence>
<keyword evidence="2" id="KW-0479">Metal-binding</keyword>
<dbReference type="GO" id="GO:0006357">
    <property type="term" value="P:regulation of transcription by RNA polymerase II"/>
    <property type="evidence" value="ECO:0007669"/>
    <property type="project" value="TreeGrafter"/>
</dbReference>
<evidence type="ECO:0000256" key="3">
    <source>
        <dbReference type="ARBA" id="ARBA00022771"/>
    </source>
</evidence>
<dbReference type="EMBL" id="JAIFTL010000185">
    <property type="protein sequence ID" value="KAG9321744.1"/>
    <property type="molecule type" value="Genomic_DNA"/>
</dbReference>
<dbReference type="Pfam" id="PF08209">
    <property type="entry name" value="Sgf11"/>
    <property type="match status" value="1"/>
</dbReference>
<proteinExistence type="inferred from homology"/>
<organism evidence="12 13">
    <name type="scientific">Mortierella alpina</name>
    <name type="common">Oleaginous fungus</name>
    <name type="synonym">Mortierella renispora</name>
    <dbReference type="NCBI Taxonomy" id="64518"/>
    <lineage>
        <taxon>Eukaryota</taxon>
        <taxon>Fungi</taxon>
        <taxon>Fungi incertae sedis</taxon>
        <taxon>Mucoromycota</taxon>
        <taxon>Mortierellomycotina</taxon>
        <taxon>Mortierellomycetes</taxon>
        <taxon>Mortierellales</taxon>
        <taxon>Mortierellaceae</taxon>
        <taxon>Mortierella</taxon>
    </lineage>
</organism>